<dbReference type="InterPro" id="IPR050357">
    <property type="entry name" value="Arrestin_domain-protein"/>
</dbReference>
<dbReference type="PANTHER" id="PTHR11188:SF176">
    <property type="entry name" value="ARRESTIN DOMAIN-CONTAINING PROTEIN 1"/>
    <property type="match status" value="1"/>
</dbReference>
<gene>
    <name evidence="4" type="primary">LOC100371606</name>
</gene>
<dbReference type="RefSeq" id="XP_002732214.1">
    <property type="nucleotide sequence ID" value="XM_002732168.2"/>
</dbReference>
<dbReference type="SUPFAM" id="SSF81296">
    <property type="entry name" value="E set domains"/>
    <property type="match status" value="2"/>
</dbReference>
<evidence type="ECO:0000256" key="1">
    <source>
        <dbReference type="ARBA" id="ARBA00005298"/>
    </source>
</evidence>
<dbReference type="Pfam" id="PF00339">
    <property type="entry name" value="Arrestin_N"/>
    <property type="match status" value="1"/>
</dbReference>
<evidence type="ECO:0000313" key="3">
    <source>
        <dbReference type="Proteomes" id="UP000694865"/>
    </source>
</evidence>
<dbReference type="Gene3D" id="2.60.40.640">
    <property type="match status" value="2"/>
</dbReference>
<dbReference type="InterPro" id="IPR011022">
    <property type="entry name" value="Arrestin_C-like"/>
</dbReference>
<evidence type="ECO:0000259" key="2">
    <source>
        <dbReference type="SMART" id="SM01017"/>
    </source>
</evidence>
<dbReference type="PANTHER" id="PTHR11188">
    <property type="entry name" value="ARRESTIN DOMAIN CONTAINING PROTEIN"/>
    <property type="match status" value="1"/>
</dbReference>
<comment type="similarity">
    <text evidence="1">Belongs to the arrestin family.</text>
</comment>
<dbReference type="Pfam" id="PF02752">
    <property type="entry name" value="Arrestin_C"/>
    <property type="match status" value="1"/>
</dbReference>
<dbReference type="GeneID" id="100371606"/>
<dbReference type="InterPro" id="IPR014752">
    <property type="entry name" value="Arrestin-like_C"/>
</dbReference>
<feature type="domain" description="Arrestin C-terminal-like" evidence="2">
    <location>
        <begin position="183"/>
        <end position="320"/>
    </location>
</feature>
<dbReference type="Proteomes" id="UP000694865">
    <property type="component" value="Unplaced"/>
</dbReference>
<sequence length="382" mass="43382">MGKLRGFFIEFSNDRDVYDAGDTISGNVVIDLTEDKMLRGISMHILGKADVHWTEEENRGKQKIVLYYSSFETYVDERKVVWGEDVRSDPTSADVMLRLPTGVHRFPFSFTLPAKPLPCSFEGELGNIRYYCKAVMERPWKFSHTTKKIFTVTGVPYDLNKEHHALTPIRAEDQKTVCCLCCATGPISLSVNTDRKAYVPGENVSISALLENKSHRRIHDTQAELIQSVTYIAYRGGHYGVRHCRTLSHVVTSIKSAGCDGHGTIEWNNKKLKIPPIPPTGLHGCYFINANYCIKFTADVVATPFDMDLMLNIVIGTVPLHCLYQKSHAAEAFPRKDSLPVPLYKHVFSGSSEIHEKDEDEYMFGDKYYSPVYTYYNWPIDK</sequence>
<dbReference type="SMART" id="SM01017">
    <property type="entry name" value="Arrestin_C"/>
    <property type="match status" value="1"/>
</dbReference>
<proteinExistence type="inferred from homology"/>
<reference evidence="4" key="1">
    <citation type="submission" date="2025-08" db="UniProtKB">
        <authorList>
            <consortium name="RefSeq"/>
        </authorList>
    </citation>
    <scope>IDENTIFICATION</scope>
    <source>
        <tissue evidence="4">Testes</tissue>
    </source>
</reference>
<protein>
    <submittedName>
        <fullName evidence="4">Arrestin domain-containing protein 3-like</fullName>
    </submittedName>
</protein>
<accession>A0ABM0GKZ3</accession>
<name>A0ABM0GKZ3_SACKO</name>
<evidence type="ECO:0000313" key="4">
    <source>
        <dbReference type="RefSeq" id="XP_002732214.1"/>
    </source>
</evidence>
<keyword evidence="3" id="KW-1185">Reference proteome</keyword>
<dbReference type="InterPro" id="IPR014756">
    <property type="entry name" value="Ig_E-set"/>
</dbReference>
<organism evidence="3 4">
    <name type="scientific">Saccoglossus kowalevskii</name>
    <name type="common">Acorn worm</name>
    <dbReference type="NCBI Taxonomy" id="10224"/>
    <lineage>
        <taxon>Eukaryota</taxon>
        <taxon>Metazoa</taxon>
        <taxon>Hemichordata</taxon>
        <taxon>Enteropneusta</taxon>
        <taxon>Harrimaniidae</taxon>
        <taxon>Saccoglossus</taxon>
    </lineage>
</organism>
<dbReference type="InterPro" id="IPR011021">
    <property type="entry name" value="Arrestin-like_N"/>
</dbReference>